<reference evidence="1" key="2">
    <citation type="journal article" date="2015" name="Fish Shellfish Immunol.">
        <title>Early steps in the European eel (Anguilla anguilla)-Vibrio vulnificus interaction in the gills: Role of the RtxA13 toxin.</title>
        <authorList>
            <person name="Callol A."/>
            <person name="Pajuelo D."/>
            <person name="Ebbesson L."/>
            <person name="Teles M."/>
            <person name="MacKenzie S."/>
            <person name="Amaro C."/>
        </authorList>
    </citation>
    <scope>NUCLEOTIDE SEQUENCE</scope>
</reference>
<protein>
    <submittedName>
        <fullName evidence="1">Uncharacterized protein</fullName>
    </submittedName>
</protein>
<reference evidence="1" key="1">
    <citation type="submission" date="2014-11" db="EMBL/GenBank/DDBJ databases">
        <authorList>
            <person name="Amaro Gonzalez C."/>
        </authorList>
    </citation>
    <scope>NUCLEOTIDE SEQUENCE</scope>
</reference>
<evidence type="ECO:0000313" key="1">
    <source>
        <dbReference type="EMBL" id="JAH78159.1"/>
    </source>
</evidence>
<dbReference type="EMBL" id="GBXM01030418">
    <property type="protein sequence ID" value="JAH78159.1"/>
    <property type="molecule type" value="Transcribed_RNA"/>
</dbReference>
<proteinExistence type="predicted"/>
<accession>A0A0E9VJ37</accession>
<dbReference type="AlphaFoldDB" id="A0A0E9VJ37"/>
<sequence length="52" mass="6069">MIHHFCSLAHVIYSYGYFDDVIHSNVCLFSVCLGVDIKVQMHFVIVILQWKV</sequence>
<name>A0A0E9VJ37_ANGAN</name>
<organism evidence="1">
    <name type="scientific">Anguilla anguilla</name>
    <name type="common">European freshwater eel</name>
    <name type="synonym">Muraena anguilla</name>
    <dbReference type="NCBI Taxonomy" id="7936"/>
    <lineage>
        <taxon>Eukaryota</taxon>
        <taxon>Metazoa</taxon>
        <taxon>Chordata</taxon>
        <taxon>Craniata</taxon>
        <taxon>Vertebrata</taxon>
        <taxon>Euteleostomi</taxon>
        <taxon>Actinopterygii</taxon>
        <taxon>Neopterygii</taxon>
        <taxon>Teleostei</taxon>
        <taxon>Anguilliformes</taxon>
        <taxon>Anguillidae</taxon>
        <taxon>Anguilla</taxon>
    </lineage>
</organism>